<reference evidence="2 3" key="1">
    <citation type="journal article" date="2019" name="Int. J. Syst. Evol. Microbiol.">
        <title>The Global Catalogue of Microorganisms (GCM) 10K type strain sequencing project: providing services to taxonomists for standard genome sequencing and annotation.</title>
        <authorList>
            <consortium name="The Broad Institute Genomics Platform"/>
            <consortium name="The Broad Institute Genome Sequencing Center for Infectious Disease"/>
            <person name="Wu L."/>
            <person name="Ma J."/>
        </authorList>
    </citation>
    <scope>NUCLEOTIDE SEQUENCE [LARGE SCALE GENOMIC DNA]</scope>
    <source>
        <strain evidence="2 3">JCM 14323</strain>
    </source>
</reference>
<keyword evidence="1" id="KW-0812">Transmembrane</keyword>
<accession>A0ABN2MGH0</accession>
<gene>
    <name evidence="2" type="ORF">GCM10009750_06650</name>
</gene>
<proteinExistence type="predicted"/>
<comment type="caution">
    <text evidence="2">The sequence shown here is derived from an EMBL/GenBank/DDBJ whole genome shotgun (WGS) entry which is preliminary data.</text>
</comment>
<evidence type="ECO:0000313" key="2">
    <source>
        <dbReference type="EMBL" id="GAA1826052.1"/>
    </source>
</evidence>
<protein>
    <submittedName>
        <fullName evidence="2">Uncharacterized protein</fullName>
    </submittedName>
</protein>
<dbReference type="Proteomes" id="UP001501746">
    <property type="component" value="Unassembled WGS sequence"/>
</dbReference>
<evidence type="ECO:0000313" key="3">
    <source>
        <dbReference type="Proteomes" id="UP001501746"/>
    </source>
</evidence>
<feature type="transmembrane region" description="Helical" evidence="1">
    <location>
        <begin position="16"/>
        <end position="40"/>
    </location>
</feature>
<keyword evidence="1" id="KW-1133">Transmembrane helix</keyword>
<name>A0ABN2MGH0_9MICO</name>
<organism evidence="2 3">
    <name type="scientific">Agromyces salentinus</name>
    <dbReference type="NCBI Taxonomy" id="269421"/>
    <lineage>
        <taxon>Bacteria</taxon>
        <taxon>Bacillati</taxon>
        <taxon>Actinomycetota</taxon>
        <taxon>Actinomycetes</taxon>
        <taxon>Micrococcales</taxon>
        <taxon>Microbacteriaceae</taxon>
        <taxon>Agromyces</taxon>
    </lineage>
</organism>
<keyword evidence="3" id="KW-1185">Reference proteome</keyword>
<evidence type="ECO:0000256" key="1">
    <source>
        <dbReference type="SAM" id="Phobius"/>
    </source>
</evidence>
<dbReference type="EMBL" id="BAAANK010000002">
    <property type="protein sequence ID" value="GAA1826052.1"/>
    <property type="molecule type" value="Genomic_DNA"/>
</dbReference>
<sequence>MSPAARAAGKHPERRCAMFAIVFLAVLAVAAIAAVVTTFADVRSDGYRRVPTLLR</sequence>
<keyword evidence="1" id="KW-0472">Membrane</keyword>